<dbReference type="EMBL" id="BMFK01000001">
    <property type="protein sequence ID" value="GGE62002.1"/>
    <property type="molecule type" value="Genomic_DNA"/>
</dbReference>
<protein>
    <recommendedName>
        <fullName evidence="3">DUF2332 domain-containing protein</fullName>
    </recommendedName>
</protein>
<reference evidence="1" key="2">
    <citation type="submission" date="2020-09" db="EMBL/GenBank/DDBJ databases">
        <authorList>
            <person name="Sun Q."/>
            <person name="Zhou Y."/>
        </authorList>
    </citation>
    <scope>NUCLEOTIDE SEQUENCE</scope>
    <source>
        <strain evidence="1">CGMCC 1.12698</strain>
    </source>
</reference>
<gene>
    <name evidence="1" type="ORF">GCM10007140_10300</name>
</gene>
<accession>A0A917AMH1</accession>
<evidence type="ECO:0000313" key="2">
    <source>
        <dbReference type="Proteomes" id="UP000605259"/>
    </source>
</evidence>
<name>A0A917AMH1_9BACI</name>
<evidence type="ECO:0000313" key="1">
    <source>
        <dbReference type="EMBL" id="GGE62002.1"/>
    </source>
</evidence>
<keyword evidence="2" id="KW-1185">Reference proteome</keyword>
<sequence length="345" mass="39872">METERISKWFEHFADRECVGSSELYDYLSRQIAKDEELVQLASYAREGQPVPNLFLGAVHYLLLGGKDHLLKYYYQSMTDNPKNIEESFPHFKDFCITHKEEIILLLQQKIVQTNEVRRCAYLYPAFCYIYEKTKKPLAFIEIGTSAGLQLIWDKYAYSYGKEEVFGHKESDVHIHAEIIGENKPQFLQESPPVTARIGLDLHINDVKKAHDSLWLRALIWPEHTERVILFDQAVQKLRKEEVTLIEGDGVGLLSKIVKTISIDSTLCIYHTHVANQMPLEVKNLLLENIQKIGKERDIFHLHNNICDTKLRLDSIVSGVESSELVAETDGHGRWFKWELVSVNS</sequence>
<proteinExistence type="predicted"/>
<comment type="caution">
    <text evidence="1">The sequence shown here is derived from an EMBL/GenBank/DDBJ whole genome shotgun (WGS) entry which is preliminary data.</text>
</comment>
<dbReference type="PIRSF" id="PIRSF012608">
    <property type="entry name" value="UCP012608"/>
    <property type="match status" value="1"/>
</dbReference>
<dbReference type="Pfam" id="PF10094">
    <property type="entry name" value="DUF2332"/>
    <property type="match status" value="1"/>
</dbReference>
<evidence type="ECO:0008006" key="3">
    <source>
        <dbReference type="Google" id="ProtNLM"/>
    </source>
</evidence>
<organism evidence="1 2">
    <name type="scientific">Priestia taiwanensis</name>
    <dbReference type="NCBI Taxonomy" id="1347902"/>
    <lineage>
        <taxon>Bacteria</taxon>
        <taxon>Bacillati</taxon>
        <taxon>Bacillota</taxon>
        <taxon>Bacilli</taxon>
        <taxon>Bacillales</taxon>
        <taxon>Bacillaceae</taxon>
        <taxon>Priestia</taxon>
    </lineage>
</organism>
<dbReference type="Proteomes" id="UP000605259">
    <property type="component" value="Unassembled WGS sequence"/>
</dbReference>
<dbReference type="AlphaFoldDB" id="A0A917AMH1"/>
<reference evidence="1" key="1">
    <citation type="journal article" date="2014" name="Int. J. Syst. Evol. Microbiol.">
        <title>Complete genome sequence of Corynebacterium casei LMG S-19264T (=DSM 44701T), isolated from a smear-ripened cheese.</title>
        <authorList>
            <consortium name="US DOE Joint Genome Institute (JGI-PGF)"/>
            <person name="Walter F."/>
            <person name="Albersmeier A."/>
            <person name="Kalinowski J."/>
            <person name="Ruckert C."/>
        </authorList>
    </citation>
    <scope>NUCLEOTIDE SEQUENCE</scope>
    <source>
        <strain evidence="1">CGMCC 1.12698</strain>
    </source>
</reference>
<dbReference type="RefSeq" id="WP_188387337.1">
    <property type="nucleotide sequence ID" value="NZ_BMFK01000001.1"/>
</dbReference>
<dbReference type="InterPro" id="IPR011200">
    <property type="entry name" value="UCP012608"/>
</dbReference>